<evidence type="ECO:0000256" key="1">
    <source>
        <dbReference type="SAM" id="Coils"/>
    </source>
</evidence>
<accession>A0A1Y1VFK4</accession>
<dbReference type="Pfam" id="PF03357">
    <property type="entry name" value="Snf7"/>
    <property type="match status" value="1"/>
</dbReference>
<dbReference type="Gene3D" id="6.10.140.1230">
    <property type="match status" value="1"/>
</dbReference>
<proteinExistence type="predicted"/>
<dbReference type="Proteomes" id="UP000193719">
    <property type="component" value="Unassembled WGS sequence"/>
</dbReference>
<dbReference type="GO" id="GO:0045053">
    <property type="term" value="P:protein retention in Golgi apparatus"/>
    <property type="evidence" value="ECO:0007669"/>
    <property type="project" value="EnsemblFungi"/>
</dbReference>
<name>A0A1Y1VFK4_9FUNG</name>
<evidence type="ECO:0008006" key="4">
    <source>
        <dbReference type="Google" id="ProtNLM"/>
    </source>
</evidence>
<reference evidence="2 3" key="2">
    <citation type="submission" date="2016-08" db="EMBL/GenBank/DDBJ databases">
        <title>Pervasive Adenine N6-methylation of Active Genes in Fungi.</title>
        <authorList>
            <consortium name="DOE Joint Genome Institute"/>
            <person name="Mondo S.J."/>
            <person name="Dannebaum R.O."/>
            <person name="Kuo R.C."/>
            <person name="Labutti K."/>
            <person name="Haridas S."/>
            <person name="Kuo A."/>
            <person name="Salamov A."/>
            <person name="Ahrendt S.R."/>
            <person name="Lipzen A."/>
            <person name="Sullivan W."/>
            <person name="Andreopoulos W.B."/>
            <person name="Clum A."/>
            <person name="Lindquist E."/>
            <person name="Daum C."/>
            <person name="Ramamoorthy G.K."/>
            <person name="Gryganskyi A."/>
            <person name="Culley D."/>
            <person name="Magnuson J.K."/>
            <person name="James T.Y."/>
            <person name="O'Malley M.A."/>
            <person name="Stajich J.E."/>
            <person name="Spatafora J.W."/>
            <person name="Visel A."/>
            <person name="Grigoriev I.V."/>
        </authorList>
    </citation>
    <scope>NUCLEOTIDE SEQUENCE [LARGE SCALE GENOMIC DNA]</scope>
    <source>
        <strain evidence="3">finn</strain>
    </source>
</reference>
<reference evidence="2 3" key="1">
    <citation type="submission" date="2016-08" db="EMBL/GenBank/DDBJ databases">
        <title>Genomes of anaerobic fungi encode conserved fungal cellulosomes for biomass hydrolysis.</title>
        <authorList>
            <consortium name="DOE Joint Genome Institute"/>
            <person name="Haitjema C.H."/>
            <person name="Gilmore S.P."/>
            <person name="Henske J.K."/>
            <person name="Solomon K.V."/>
            <person name="De Groot R."/>
            <person name="Kuo A."/>
            <person name="Mondo S.J."/>
            <person name="Salamov A.A."/>
            <person name="Labutti K."/>
            <person name="Zhao Z."/>
            <person name="Chiniquy J."/>
            <person name="Barry K."/>
            <person name="Brewer H.M."/>
            <person name="Purvine S.O."/>
            <person name="Wright A.T."/>
            <person name="Boxma B."/>
            <person name="Van Alen T."/>
            <person name="Hackstein J.H."/>
            <person name="Baker S.E."/>
            <person name="Grigoriev I.V."/>
            <person name="O'Malley M.A."/>
        </authorList>
    </citation>
    <scope>NUCLEOTIDE SEQUENCE [LARGE SCALE GENOMIC DNA]</scope>
    <source>
        <strain evidence="3">finn</strain>
    </source>
</reference>
<comment type="caution">
    <text evidence="2">The sequence shown here is derived from an EMBL/GenBank/DDBJ whole genome shotgun (WGS) entry which is preliminary data.</text>
</comment>
<dbReference type="PANTHER" id="PTHR10476">
    <property type="entry name" value="CHARGED MULTIVESICULAR BODY PROTEIN"/>
    <property type="match status" value="1"/>
</dbReference>
<keyword evidence="3" id="KW-1185">Reference proteome</keyword>
<dbReference type="STRING" id="1754191.A0A1Y1VFK4"/>
<protein>
    <recommendedName>
        <fullName evidence="4">Snf7-domain-containing protein</fullName>
    </recommendedName>
</protein>
<dbReference type="GO" id="GO:1904669">
    <property type="term" value="P:ATP export"/>
    <property type="evidence" value="ECO:0007669"/>
    <property type="project" value="EnsemblFungi"/>
</dbReference>
<organism evidence="2 3">
    <name type="scientific">Piromyces finnis</name>
    <dbReference type="NCBI Taxonomy" id="1754191"/>
    <lineage>
        <taxon>Eukaryota</taxon>
        <taxon>Fungi</taxon>
        <taxon>Fungi incertae sedis</taxon>
        <taxon>Chytridiomycota</taxon>
        <taxon>Chytridiomycota incertae sedis</taxon>
        <taxon>Neocallimastigomycetes</taxon>
        <taxon>Neocallimastigales</taxon>
        <taxon>Neocallimastigaceae</taxon>
        <taxon>Piromyces</taxon>
    </lineage>
</organism>
<evidence type="ECO:0000313" key="2">
    <source>
        <dbReference type="EMBL" id="ORX54857.1"/>
    </source>
</evidence>
<evidence type="ECO:0000313" key="3">
    <source>
        <dbReference type="Proteomes" id="UP000193719"/>
    </source>
</evidence>
<dbReference type="EMBL" id="MCFH01000010">
    <property type="protein sequence ID" value="ORX54857.1"/>
    <property type="molecule type" value="Genomic_DNA"/>
</dbReference>
<dbReference type="InterPro" id="IPR005024">
    <property type="entry name" value="Snf7_fam"/>
</dbReference>
<dbReference type="OrthoDB" id="10252926at2759"/>
<keyword evidence="1" id="KW-0175">Coiled coil</keyword>
<sequence>MDKVKNIFHKPTSKEILRKQKRALNRAIRDLDRERIKLEQQEKQLIVNIKNTAKKNQVNACKIMAKDLVRTRRYIQKFYEMKTQLQAVSLRIQTLQSNQTMTEAMKGVSSAMKTMNKQINLPQISKIMMNFEKESELMDIKEEMMNDAIDNAMEEEDDEEESENIVNQIFDEIGISLNQELVDTPQTSLKVSNTVDEDQALRNRLDNLRRE</sequence>
<dbReference type="GO" id="GO:0043328">
    <property type="term" value="P:protein transport to vacuole involved in ubiquitin-dependent protein catabolic process via the multivesicular body sorting pathway"/>
    <property type="evidence" value="ECO:0007669"/>
    <property type="project" value="EnsemblFungi"/>
</dbReference>
<gene>
    <name evidence="2" type="ORF">BCR36DRAFT_322308</name>
</gene>
<feature type="coiled-coil region" evidence="1">
    <location>
        <begin position="14"/>
        <end position="48"/>
    </location>
</feature>
<dbReference type="GO" id="GO:0070676">
    <property type="term" value="P:intralumenal vesicle formation"/>
    <property type="evidence" value="ECO:0007669"/>
    <property type="project" value="EnsemblFungi"/>
</dbReference>
<dbReference type="AlphaFoldDB" id="A0A1Y1VFK4"/>
<dbReference type="GO" id="GO:0000815">
    <property type="term" value="C:ESCRT III complex"/>
    <property type="evidence" value="ECO:0007669"/>
    <property type="project" value="EnsemblFungi"/>
</dbReference>